<dbReference type="PANTHER" id="PTHR33116">
    <property type="entry name" value="REVERSE TRANSCRIPTASE ZINC-BINDING DOMAIN-CONTAINING PROTEIN-RELATED-RELATED"/>
    <property type="match status" value="1"/>
</dbReference>
<gene>
    <name evidence="1" type="ordered locus">MTR_1g026690</name>
</gene>
<dbReference type="PANTHER" id="PTHR33116:SF78">
    <property type="entry name" value="OS12G0587133 PROTEIN"/>
    <property type="match status" value="1"/>
</dbReference>
<evidence type="ECO:0000313" key="2">
    <source>
        <dbReference type="EnsemblPlants" id="KEH40277"/>
    </source>
</evidence>
<reference evidence="2" key="3">
    <citation type="submission" date="2015-04" db="UniProtKB">
        <authorList>
            <consortium name="EnsemblPlants"/>
        </authorList>
    </citation>
    <scope>IDENTIFICATION</scope>
    <source>
        <strain evidence="2">cv. Jemalong A17</strain>
    </source>
</reference>
<dbReference type="HOGENOM" id="CLU_000680_15_0_1"/>
<name>A0A072VEQ1_MEDTR</name>
<reference evidence="1 3" key="2">
    <citation type="journal article" date="2014" name="BMC Genomics">
        <title>An improved genome release (version Mt4.0) for the model legume Medicago truncatula.</title>
        <authorList>
            <person name="Tang H."/>
            <person name="Krishnakumar V."/>
            <person name="Bidwell S."/>
            <person name="Rosen B."/>
            <person name="Chan A."/>
            <person name="Zhou S."/>
            <person name="Gentzbittel L."/>
            <person name="Childs K.L."/>
            <person name="Yandell M."/>
            <person name="Gundlach H."/>
            <person name="Mayer K.F."/>
            <person name="Schwartz D.C."/>
            <person name="Town C.D."/>
        </authorList>
    </citation>
    <scope>GENOME REANNOTATION</scope>
    <source>
        <strain evidence="1">A17</strain>
        <strain evidence="2 3">cv. Jemalong A17</strain>
    </source>
</reference>
<sequence length="381" mass="44433">MENLWTLKAILRGFEMASGLKVNFSKSSFIGVNVPNAFMDMACDFLNCSRGNIPFMYLGLPVGANHGRAITWDHLVGHLNKRLNSWGNRYISLGGRIVLLNSVLNAIPIYYLSFMKMSVKVWRKIVRIQRDFLWGGVEGGRKIAWVKWSKVCLPKARGGLGVRDVRKVNLSLLAKWRWRLIHGENLLWKEWKDLMGLDRSGNSNWFTSEVVRTVGNGNKTSFWNHVWVGEETFRSKYPRLFDISNQKEVTIGDMWVQQGVWEWSWRRIFFVWEENLFANLLRDVEGCRLSDEEDRWVWKLEEKGVFSVKSMFKKLENVLGVEDEPRGWERGVFKDIWESPAPSKVVAFSWKLLYDWIPCRRNLAVRIQCPPSGRSFDVCSL</sequence>
<accession>A0A072VEQ1</accession>
<evidence type="ECO:0008006" key="4">
    <source>
        <dbReference type="Google" id="ProtNLM"/>
    </source>
</evidence>
<reference evidence="1 3" key="1">
    <citation type="journal article" date="2011" name="Nature">
        <title>The Medicago genome provides insight into the evolution of rhizobial symbioses.</title>
        <authorList>
            <person name="Young N.D."/>
            <person name="Debelle F."/>
            <person name="Oldroyd G.E."/>
            <person name="Geurts R."/>
            <person name="Cannon S.B."/>
            <person name="Udvardi M.K."/>
            <person name="Benedito V.A."/>
            <person name="Mayer K.F."/>
            <person name="Gouzy J."/>
            <person name="Schoof H."/>
            <person name="Van de Peer Y."/>
            <person name="Proost S."/>
            <person name="Cook D.R."/>
            <person name="Meyers B.C."/>
            <person name="Spannagl M."/>
            <person name="Cheung F."/>
            <person name="De Mita S."/>
            <person name="Krishnakumar V."/>
            <person name="Gundlach H."/>
            <person name="Zhou S."/>
            <person name="Mudge J."/>
            <person name="Bharti A.K."/>
            <person name="Murray J.D."/>
            <person name="Naoumkina M.A."/>
            <person name="Rosen B."/>
            <person name="Silverstein K.A."/>
            <person name="Tang H."/>
            <person name="Rombauts S."/>
            <person name="Zhao P.X."/>
            <person name="Zhou P."/>
            <person name="Barbe V."/>
            <person name="Bardou P."/>
            <person name="Bechner M."/>
            <person name="Bellec A."/>
            <person name="Berger A."/>
            <person name="Berges H."/>
            <person name="Bidwell S."/>
            <person name="Bisseling T."/>
            <person name="Choisne N."/>
            <person name="Couloux A."/>
            <person name="Denny R."/>
            <person name="Deshpande S."/>
            <person name="Dai X."/>
            <person name="Doyle J.J."/>
            <person name="Dudez A.M."/>
            <person name="Farmer A.D."/>
            <person name="Fouteau S."/>
            <person name="Franken C."/>
            <person name="Gibelin C."/>
            <person name="Gish J."/>
            <person name="Goldstein S."/>
            <person name="Gonzalez A.J."/>
            <person name="Green P.J."/>
            <person name="Hallab A."/>
            <person name="Hartog M."/>
            <person name="Hua A."/>
            <person name="Humphray S.J."/>
            <person name="Jeong D.H."/>
            <person name="Jing Y."/>
            <person name="Jocker A."/>
            <person name="Kenton S.M."/>
            <person name="Kim D.J."/>
            <person name="Klee K."/>
            <person name="Lai H."/>
            <person name="Lang C."/>
            <person name="Lin S."/>
            <person name="Macmil S.L."/>
            <person name="Magdelenat G."/>
            <person name="Matthews L."/>
            <person name="McCorrison J."/>
            <person name="Monaghan E.L."/>
            <person name="Mun J.H."/>
            <person name="Najar F.Z."/>
            <person name="Nicholson C."/>
            <person name="Noirot C."/>
            <person name="O'Bleness M."/>
            <person name="Paule C.R."/>
            <person name="Poulain J."/>
            <person name="Prion F."/>
            <person name="Qin B."/>
            <person name="Qu C."/>
            <person name="Retzel E.F."/>
            <person name="Riddle C."/>
            <person name="Sallet E."/>
            <person name="Samain S."/>
            <person name="Samson N."/>
            <person name="Sanders I."/>
            <person name="Saurat O."/>
            <person name="Scarpelli C."/>
            <person name="Schiex T."/>
            <person name="Segurens B."/>
            <person name="Severin A.J."/>
            <person name="Sherrier D.J."/>
            <person name="Shi R."/>
            <person name="Sims S."/>
            <person name="Singer S.R."/>
            <person name="Sinharoy S."/>
            <person name="Sterck L."/>
            <person name="Viollet A."/>
            <person name="Wang B.B."/>
            <person name="Wang K."/>
            <person name="Wang M."/>
            <person name="Wang X."/>
            <person name="Warfsmann J."/>
            <person name="Weissenbach J."/>
            <person name="White D.D."/>
            <person name="White J.D."/>
            <person name="Wiley G.B."/>
            <person name="Wincker P."/>
            <person name="Xing Y."/>
            <person name="Yang L."/>
            <person name="Yao Z."/>
            <person name="Ying F."/>
            <person name="Zhai J."/>
            <person name="Zhou L."/>
            <person name="Zuber A."/>
            <person name="Denarie J."/>
            <person name="Dixon R.A."/>
            <person name="May G.D."/>
            <person name="Schwartz D.C."/>
            <person name="Rogers J."/>
            <person name="Quetier F."/>
            <person name="Town C.D."/>
            <person name="Roe B.A."/>
        </authorList>
    </citation>
    <scope>NUCLEOTIDE SEQUENCE [LARGE SCALE GENOMIC DNA]</scope>
    <source>
        <strain evidence="1">A17</strain>
        <strain evidence="2 3">cv. Jemalong A17</strain>
    </source>
</reference>
<dbReference type="Proteomes" id="UP000002051">
    <property type="component" value="Unassembled WGS sequence"/>
</dbReference>
<evidence type="ECO:0000313" key="3">
    <source>
        <dbReference type="Proteomes" id="UP000002051"/>
    </source>
</evidence>
<dbReference type="EMBL" id="CM001217">
    <property type="protein sequence ID" value="KEH40277.1"/>
    <property type="molecule type" value="Genomic_DNA"/>
</dbReference>
<organism evidence="1 3">
    <name type="scientific">Medicago truncatula</name>
    <name type="common">Barrel medic</name>
    <name type="synonym">Medicago tribuloides</name>
    <dbReference type="NCBI Taxonomy" id="3880"/>
    <lineage>
        <taxon>Eukaryota</taxon>
        <taxon>Viridiplantae</taxon>
        <taxon>Streptophyta</taxon>
        <taxon>Embryophyta</taxon>
        <taxon>Tracheophyta</taxon>
        <taxon>Spermatophyta</taxon>
        <taxon>Magnoliopsida</taxon>
        <taxon>eudicotyledons</taxon>
        <taxon>Gunneridae</taxon>
        <taxon>Pentapetalae</taxon>
        <taxon>rosids</taxon>
        <taxon>fabids</taxon>
        <taxon>Fabales</taxon>
        <taxon>Fabaceae</taxon>
        <taxon>Papilionoideae</taxon>
        <taxon>50 kb inversion clade</taxon>
        <taxon>NPAAA clade</taxon>
        <taxon>Hologalegina</taxon>
        <taxon>IRL clade</taxon>
        <taxon>Trifolieae</taxon>
        <taxon>Medicago</taxon>
    </lineage>
</organism>
<dbReference type="EnsemblPlants" id="KEH40277">
    <property type="protein sequence ID" value="KEH40277"/>
    <property type="gene ID" value="MTR_1g026690"/>
</dbReference>
<evidence type="ECO:0000313" key="1">
    <source>
        <dbReference type="EMBL" id="KEH40277.1"/>
    </source>
</evidence>
<proteinExistence type="predicted"/>
<dbReference type="STRING" id="3880.A0A072VEQ1"/>
<protein>
    <recommendedName>
        <fullName evidence="4">Reverse transcriptase zinc-binding domain-containing protein</fullName>
    </recommendedName>
</protein>
<keyword evidence="3" id="KW-1185">Reference proteome</keyword>
<dbReference type="AlphaFoldDB" id="A0A072VEQ1"/>